<keyword evidence="2" id="KW-1185">Reference proteome</keyword>
<evidence type="ECO:0008006" key="3">
    <source>
        <dbReference type="Google" id="ProtNLM"/>
    </source>
</evidence>
<organism evidence="1 2">
    <name type="scientific">Diplocarpon coronariae</name>
    <dbReference type="NCBI Taxonomy" id="2795749"/>
    <lineage>
        <taxon>Eukaryota</taxon>
        <taxon>Fungi</taxon>
        <taxon>Dikarya</taxon>
        <taxon>Ascomycota</taxon>
        <taxon>Pezizomycotina</taxon>
        <taxon>Leotiomycetes</taxon>
        <taxon>Helotiales</taxon>
        <taxon>Drepanopezizaceae</taxon>
        <taxon>Diplocarpon</taxon>
    </lineage>
</organism>
<proteinExistence type="predicted"/>
<gene>
    <name evidence="1" type="ORF">B2J93_3560</name>
</gene>
<comment type="caution">
    <text evidence="1">The sequence shown here is derived from an EMBL/GenBank/DDBJ whole genome shotgun (WGS) entry which is preliminary data.</text>
</comment>
<dbReference type="EMBL" id="MZNU01000204">
    <property type="protein sequence ID" value="OWP02980.1"/>
    <property type="molecule type" value="Genomic_DNA"/>
</dbReference>
<dbReference type="OrthoDB" id="3830579at2759"/>
<sequence length="214" mass="23241">MAAPVTSVAYITTKPGIDLEGTGTAAQAWKGALATLPQQNGFQSRRWGRTMENVNLVMLFVGWDSHESHLKFIASPGYAAFKSSLAANVMDGVHFHHVTFQPLLTKIIDKAPVVEFATFFDTTDDLQVNVPKFFEAAGTPEGYHGCAWGPSIQTDVGTHADGSLKGKAVVLLIGWDSKEAHLKFMETETFSKNIGLLREGMKGAEVFHVVFKAA</sequence>
<dbReference type="Gene3D" id="3.30.70.100">
    <property type="match status" value="2"/>
</dbReference>
<dbReference type="AlphaFoldDB" id="A0A218Z5W4"/>
<dbReference type="InParanoid" id="A0A218Z5W4"/>
<dbReference type="SUPFAM" id="SSF54909">
    <property type="entry name" value="Dimeric alpha+beta barrel"/>
    <property type="match status" value="1"/>
</dbReference>
<protein>
    <recommendedName>
        <fullName evidence="3">ABM domain-containing protein</fullName>
    </recommendedName>
</protein>
<evidence type="ECO:0000313" key="1">
    <source>
        <dbReference type="EMBL" id="OWP02980.1"/>
    </source>
</evidence>
<name>A0A218Z5W4_9HELO</name>
<reference evidence="1 2" key="1">
    <citation type="submission" date="2017-04" db="EMBL/GenBank/DDBJ databases">
        <title>Draft genome sequence of Marssonina coronaria NL1: causal agent of apple blotch.</title>
        <authorList>
            <person name="Cheng Q."/>
        </authorList>
    </citation>
    <scope>NUCLEOTIDE SEQUENCE [LARGE SCALE GENOMIC DNA]</scope>
    <source>
        <strain evidence="1 2">NL1</strain>
    </source>
</reference>
<evidence type="ECO:0000313" key="2">
    <source>
        <dbReference type="Proteomes" id="UP000242519"/>
    </source>
</evidence>
<dbReference type="InterPro" id="IPR011008">
    <property type="entry name" value="Dimeric_a/b-barrel"/>
</dbReference>
<accession>A0A218Z5W4</accession>
<dbReference type="STRING" id="503106.A0A218Z5W4"/>
<dbReference type="Proteomes" id="UP000242519">
    <property type="component" value="Unassembled WGS sequence"/>
</dbReference>